<feature type="transmembrane region" description="Helical" evidence="5">
    <location>
        <begin position="71"/>
        <end position="90"/>
    </location>
</feature>
<accession>A0AAN9TUF6</accession>
<gene>
    <name evidence="6" type="ORF">V9T40_005564</name>
</gene>
<evidence type="ECO:0000256" key="4">
    <source>
        <dbReference type="ARBA" id="ARBA00023136"/>
    </source>
</evidence>
<dbReference type="InterPro" id="IPR050382">
    <property type="entry name" value="MFS_Na/Anion_cotransporter"/>
</dbReference>
<evidence type="ECO:0000313" key="6">
    <source>
        <dbReference type="EMBL" id="KAK7604378.1"/>
    </source>
</evidence>
<feature type="transmembrane region" description="Helical" evidence="5">
    <location>
        <begin position="327"/>
        <end position="346"/>
    </location>
</feature>
<evidence type="ECO:0000256" key="3">
    <source>
        <dbReference type="ARBA" id="ARBA00022989"/>
    </source>
</evidence>
<feature type="transmembrane region" description="Helical" evidence="5">
    <location>
        <begin position="16"/>
        <end position="36"/>
    </location>
</feature>
<evidence type="ECO:0008006" key="8">
    <source>
        <dbReference type="Google" id="ProtNLM"/>
    </source>
</evidence>
<dbReference type="PANTHER" id="PTHR11662">
    <property type="entry name" value="SOLUTE CARRIER FAMILY 17"/>
    <property type="match status" value="1"/>
</dbReference>
<evidence type="ECO:0000256" key="1">
    <source>
        <dbReference type="ARBA" id="ARBA00004141"/>
    </source>
</evidence>
<evidence type="ECO:0000256" key="2">
    <source>
        <dbReference type="ARBA" id="ARBA00022692"/>
    </source>
</evidence>
<feature type="transmembrane region" description="Helical" evidence="5">
    <location>
        <begin position="188"/>
        <end position="208"/>
    </location>
</feature>
<dbReference type="GO" id="GO:0016020">
    <property type="term" value="C:membrane"/>
    <property type="evidence" value="ECO:0007669"/>
    <property type="project" value="UniProtKB-SubCell"/>
</dbReference>
<keyword evidence="2 5" id="KW-0812">Transmembrane</keyword>
<evidence type="ECO:0000313" key="7">
    <source>
        <dbReference type="Proteomes" id="UP001367676"/>
    </source>
</evidence>
<evidence type="ECO:0000256" key="5">
    <source>
        <dbReference type="SAM" id="Phobius"/>
    </source>
</evidence>
<dbReference type="Pfam" id="PF07690">
    <property type="entry name" value="MFS_1"/>
    <property type="match status" value="1"/>
</dbReference>
<protein>
    <recommendedName>
        <fullName evidence="8">Major facilitator superfamily (MFS) profile domain-containing protein</fullName>
    </recommendedName>
</protein>
<keyword evidence="3 5" id="KW-1133">Transmembrane helix</keyword>
<dbReference type="InterPro" id="IPR011701">
    <property type="entry name" value="MFS"/>
</dbReference>
<dbReference type="Proteomes" id="UP001367676">
    <property type="component" value="Unassembled WGS sequence"/>
</dbReference>
<name>A0AAN9TUF6_9HEMI</name>
<dbReference type="EMBL" id="JBBCAQ010000003">
    <property type="protein sequence ID" value="KAK7604378.1"/>
    <property type="molecule type" value="Genomic_DNA"/>
</dbReference>
<feature type="transmembrane region" description="Helical" evidence="5">
    <location>
        <begin position="158"/>
        <end position="176"/>
    </location>
</feature>
<proteinExistence type="predicted"/>
<feature type="transmembrane region" description="Helical" evidence="5">
    <location>
        <begin position="287"/>
        <end position="307"/>
    </location>
</feature>
<dbReference type="InterPro" id="IPR036259">
    <property type="entry name" value="MFS_trans_sf"/>
</dbReference>
<keyword evidence="4 5" id="KW-0472">Membrane</keyword>
<dbReference type="AlphaFoldDB" id="A0AAN9TUF6"/>
<keyword evidence="7" id="KW-1185">Reference proteome</keyword>
<sequence>MDARNVDVRFYLRKRYFVAASVFISWMFLHLMRVNLSISIVDMTSQKRVIVGNQTLVRMPEYQWSTKEKGIILSAFSWGYMFAPLGALVANKFGGAMSYGLGITATGFLTILTPFLIEWNLKVYLIARILEGVFEGFSTAVSVEVLRLWSTPAERSRIVAGVNSGGVLGLMLGYPVCGTIAHYMNWRAVFYVTGGISLMWSIVWFCLVRNCPAEDKLMSSQERRFLIHVNQHHSREKVTYPWKKILKSKPLWAYLNDRFVCTWSLSFLKYCLPLYVKDIHDVNIKDIGLISGIPHFCGIVGTISGSVLADYLRNSGSLSVSNSMAQWSKYFLLLSTLNLWGGIVFYKYGSGKVEPWAVSTHHNTMAEAEQQGEKQITSHSKL</sequence>
<dbReference type="PANTHER" id="PTHR11662:SF399">
    <property type="entry name" value="FI19708P1-RELATED"/>
    <property type="match status" value="1"/>
</dbReference>
<comment type="subcellular location">
    <subcellularLocation>
        <location evidence="1">Membrane</location>
        <topology evidence="1">Multi-pass membrane protein</topology>
    </subcellularLocation>
</comment>
<feature type="transmembrane region" description="Helical" evidence="5">
    <location>
        <begin position="97"/>
        <end position="117"/>
    </location>
</feature>
<organism evidence="6 7">
    <name type="scientific">Parthenolecanium corni</name>
    <dbReference type="NCBI Taxonomy" id="536013"/>
    <lineage>
        <taxon>Eukaryota</taxon>
        <taxon>Metazoa</taxon>
        <taxon>Ecdysozoa</taxon>
        <taxon>Arthropoda</taxon>
        <taxon>Hexapoda</taxon>
        <taxon>Insecta</taxon>
        <taxon>Pterygota</taxon>
        <taxon>Neoptera</taxon>
        <taxon>Paraneoptera</taxon>
        <taxon>Hemiptera</taxon>
        <taxon>Sternorrhyncha</taxon>
        <taxon>Coccoidea</taxon>
        <taxon>Coccidae</taxon>
        <taxon>Parthenolecanium</taxon>
    </lineage>
</organism>
<comment type="caution">
    <text evidence="6">The sequence shown here is derived from an EMBL/GenBank/DDBJ whole genome shotgun (WGS) entry which is preliminary data.</text>
</comment>
<dbReference type="SUPFAM" id="SSF103473">
    <property type="entry name" value="MFS general substrate transporter"/>
    <property type="match status" value="1"/>
</dbReference>
<reference evidence="6 7" key="1">
    <citation type="submission" date="2024-03" db="EMBL/GenBank/DDBJ databases">
        <title>Adaptation during the transition from Ophiocordyceps entomopathogen to insect associate is accompanied by gene loss and intensified selection.</title>
        <authorList>
            <person name="Ward C.M."/>
            <person name="Onetto C.A."/>
            <person name="Borneman A.R."/>
        </authorList>
    </citation>
    <scope>NUCLEOTIDE SEQUENCE [LARGE SCALE GENOMIC DNA]</scope>
    <source>
        <strain evidence="6">AWRI1</strain>
        <tissue evidence="6">Single Adult Female</tissue>
    </source>
</reference>
<dbReference type="Gene3D" id="1.20.1250.20">
    <property type="entry name" value="MFS general substrate transporter like domains"/>
    <property type="match status" value="1"/>
</dbReference>
<dbReference type="GO" id="GO:0022857">
    <property type="term" value="F:transmembrane transporter activity"/>
    <property type="evidence" value="ECO:0007669"/>
    <property type="project" value="InterPro"/>
</dbReference>